<evidence type="ECO:0000313" key="2">
    <source>
        <dbReference type="EMBL" id="MBJ7603689.1"/>
    </source>
</evidence>
<comment type="caution">
    <text evidence="2">The sequence shown here is derived from an EMBL/GenBank/DDBJ whole genome shotgun (WGS) entry which is preliminary data.</text>
</comment>
<gene>
    <name evidence="2" type="ORF">JF888_10935</name>
</gene>
<keyword evidence="1" id="KW-0812">Transmembrane</keyword>
<organism evidence="2 3">
    <name type="scientific">Candidatus Dormiibacter inghamiae</name>
    <dbReference type="NCBI Taxonomy" id="3127013"/>
    <lineage>
        <taxon>Bacteria</taxon>
        <taxon>Bacillati</taxon>
        <taxon>Candidatus Dormiibacterota</taxon>
        <taxon>Candidatus Dormibacteria</taxon>
        <taxon>Candidatus Dormibacterales</taxon>
        <taxon>Candidatus Dormibacteraceae</taxon>
        <taxon>Candidatus Dormiibacter</taxon>
    </lineage>
</organism>
<accession>A0A934KDV5</accession>
<keyword evidence="1" id="KW-1133">Transmembrane helix</keyword>
<feature type="transmembrane region" description="Helical" evidence="1">
    <location>
        <begin position="46"/>
        <end position="66"/>
    </location>
</feature>
<name>A0A934KDV5_9BACT</name>
<proteinExistence type="predicted"/>
<evidence type="ECO:0000256" key="1">
    <source>
        <dbReference type="SAM" id="Phobius"/>
    </source>
</evidence>
<sequence length="88" mass="9536">MGTLLLIVLVALFLALIFGGGGYTYRRYYRHPVTGDEIVEEQPGGSPIGMILGLVILGVILLFLIYGGFNFWHWFNVAVGQPGAAPTP</sequence>
<dbReference type="Proteomes" id="UP000620075">
    <property type="component" value="Unassembled WGS sequence"/>
</dbReference>
<keyword evidence="1" id="KW-0472">Membrane</keyword>
<dbReference type="EMBL" id="JAEKNQ010000040">
    <property type="protein sequence ID" value="MBJ7603689.1"/>
    <property type="molecule type" value="Genomic_DNA"/>
</dbReference>
<evidence type="ECO:0000313" key="3">
    <source>
        <dbReference type="Proteomes" id="UP000620075"/>
    </source>
</evidence>
<dbReference type="AlphaFoldDB" id="A0A934KDV5"/>
<protein>
    <submittedName>
        <fullName evidence="2">Uncharacterized protein</fullName>
    </submittedName>
</protein>
<reference evidence="2 3" key="1">
    <citation type="submission" date="2020-10" db="EMBL/GenBank/DDBJ databases">
        <title>Ca. Dormibacterota MAGs.</title>
        <authorList>
            <person name="Montgomery K."/>
        </authorList>
    </citation>
    <scope>NUCLEOTIDE SEQUENCE [LARGE SCALE GENOMIC DNA]</scope>
    <source>
        <strain evidence="2">SC8811_S16_3</strain>
    </source>
</reference>
<dbReference type="RefSeq" id="WP_338180111.1">
    <property type="nucleotide sequence ID" value="NZ_JAEKNQ010000040.1"/>
</dbReference>